<dbReference type="RefSeq" id="XP_005714213.1">
    <property type="nucleotide sequence ID" value="XM_005714156.1"/>
</dbReference>
<dbReference type="GO" id="GO:0004109">
    <property type="term" value="F:coproporphyrinogen oxidase activity"/>
    <property type="evidence" value="ECO:0007669"/>
    <property type="project" value="InterPro"/>
</dbReference>
<dbReference type="PANTHER" id="PTHR10755:SF3">
    <property type="entry name" value="COPROPORPHYRINOGEN OXIDASE"/>
    <property type="match status" value="1"/>
</dbReference>
<dbReference type="Proteomes" id="UP000012073">
    <property type="component" value="Unassembled WGS sequence"/>
</dbReference>
<gene>
    <name evidence="3" type="ORF">CHC_T00003096001</name>
</gene>
<feature type="region of interest" description="Disordered" evidence="1">
    <location>
        <begin position="453"/>
        <end position="472"/>
    </location>
</feature>
<feature type="transmembrane region" description="Helical" evidence="2">
    <location>
        <begin position="522"/>
        <end position="545"/>
    </location>
</feature>
<dbReference type="STRING" id="2769.R7Q8N5"/>
<reference evidence="4" key="1">
    <citation type="journal article" date="2013" name="Proc. Natl. Acad. Sci. U.S.A.">
        <title>Genome structure and metabolic features in the red seaweed Chondrus crispus shed light on evolution of the Archaeplastida.</title>
        <authorList>
            <person name="Collen J."/>
            <person name="Porcel B."/>
            <person name="Carre W."/>
            <person name="Ball S.G."/>
            <person name="Chaparro C."/>
            <person name="Tonon T."/>
            <person name="Barbeyron T."/>
            <person name="Michel G."/>
            <person name="Noel B."/>
            <person name="Valentin K."/>
            <person name="Elias M."/>
            <person name="Artiguenave F."/>
            <person name="Arun A."/>
            <person name="Aury J.M."/>
            <person name="Barbosa-Neto J.F."/>
            <person name="Bothwell J.H."/>
            <person name="Bouget F.Y."/>
            <person name="Brillet L."/>
            <person name="Cabello-Hurtado F."/>
            <person name="Capella-Gutierrez S."/>
            <person name="Charrier B."/>
            <person name="Cladiere L."/>
            <person name="Cock J.M."/>
            <person name="Coelho S.M."/>
            <person name="Colleoni C."/>
            <person name="Czjzek M."/>
            <person name="Da Silva C."/>
            <person name="Delage L."/>
            <person name="Denoeud F."/>
            <person name="Deschamps P."/>
            <person name="Dittami S.M."/>
            <person name="Gabaldon T."/>
            <person name="Gachon C.M."/>
            <person name="Groisillier A."/>
            <person name="Herve C."/>
            <person name="Jabbari K."/>
            <person name="Katinka M."/>
            <person name="Kloareg B."/>
            <person name="Kowalczyk N."/>
            <person name="Labadie K."/>
            <person name="Leblanc C."/>
            <person name="Lopez P.J."/>
            <person name="McLachlan D.H."/>
            <person name="Meslet-Cladiere L."/>
            <person name="Moustafa A."/>
            <person name="Nehr Z."/>
            <person name="Nyvall Collen P."/>
            <person name="Panaud O."/>
            <person name="Partensky F."/>
            <person name="Poulain J."/>
            <person name="Rensing S.A."/>
            <person name="Rousvoal S."/>
            <person name="Samson G."/>
            <person name="Symeonidi A."/>
            <person name="Weissenbach J."/>
            <person name="Zambounis A."/>
            <person name="Wincker P."/>
            <person name="Boyen C."/>
        </authorList>
    </citation>
    <scope>NUCLEOTIDE SEQUENCE [LARGE SCALE GENOMIC DNA]</scope>
    <source>
        <strain evidence="4">cv. Stackhouse</strain>
    </source>
</reference>
<dbReference type="Gramene" id="CDF34394">
    <property type="protein sequence ID" value="CDF34394"/>
    <property type="gene ID" value="CHC_T00003096001"/>
</dbReference>
<dbReference type="EMBL" id="HG001690">
    <property type="protein sequence ID" value="CDF34394.1"/>
    <property type="molecule type" value="Genomic_DNA"/>
</dbReference>
<evidence type="ECO:0000313" key="4">
    <source>
        <dbReference type="Proteomes" id="UP000012073"/>
    </source>
</evidence>
<keyword evidence="2" id="KW-0472">Membrane</keyword>
<dbReference type="PRINTS" id="PR00073">
    <property type="entry name" value="COPRGNOXDASE"/>
</dbReference>
<dbReference type="UniPathway" id="UPA00251">
    <property type="reaction ID" value="UER00322"/>
</dbReference>
<dbReference type="PANTHER" id="PTHR10755">
    <property type="entry name" value="COPROPORPHYRINOGEN III OXIDASE, MITOCHONDRIAL"/>
    <property type="match status" value="1"/>
</dbReference>
<name>R7Q8N5_CHOCR</name>
<accession>R7Q8N5</accession>
<dbReference type="Pfam" id="PF01218">
    <property type="entry name" value="Coprogen_oxidas"/>
    <property type="match status" value="1"/>
</dbReference>
<keyword evidence="2" id="KW-1133">Transmembrane helix</keyword>
<dbReference type="InterPro" id="IPR001260">
    <property type="entry name" value="Coprogen_oxidase_aer"/>
</dbReference>
<dbReference type="InterPro" id="IPR036406">
    <property type="entry name" value="Coprogen_oxidase_aer_sf"/>
</dbReference>
<proteinExistence type="predicted"/>
<dbReference type="SUPFAM" id="SSF102886">
    <property type="entry name" value="Coproporphyrinogen III oxidase"/>
    <property type="match status" value="1"/>
</dbReference>
<protein>
    <submittedName>
        <fullName evidence="3">Uncharacterized protein</fullName>
    </submittedName>
</protein>
<organism evidence="3 4">
    <name type="scientific">Chondrus crispus</name>
    <name type="common">Carrageen Irish moss</name>
    <name type="synonym">Polymorpha crispa</name>
    <dbReference type="NCBI Taxonomy" id="2769"/>
    <lineage>
        <taxon>Eukaryota</taxon>
        <taxon>Rhodophyta</taxon>
        <taxon>Florideophyceae</taxon>
        <taxon>Rhodymeniophycidae</taxon>
        <taxon>Gigartinales</taxon>
        <taxon>Gigartinaceae</taxon>
        <taxon>Chondrus</taxon>
    </lineage>
</organism>
<dbReference type="KEGG" id="ccp:CHC_T00003096001"/>
<feature type="region of interest" description="Disordered" evidence="1">
    <location>
        <begin position="1"/>
        <end position="38"/>
    </location>
</feature>
<dbReference type="GO" id="GO:0006782">
    <property type="term" value="P:protoporphyrinogen IX biosynthetic process"/>
    <property type="evidence" value="ECO:0007669"/>
    <property type="project" value="UniProtKB-UniPathway"/>
</dbReference>
<feature type="transmembrane region" description="Helical" evidence="2">
    <location>
        <begin position="489"/>
        <end position="510"/>
    </location>
</feature>
<evidence type="ECO:0000313" key="3">
    <source>
        <dbReference type="EMBL" id="CDF34394.1"/>
    </source>
</evidence>
<keyword evidence="4" id="KW-1185">Reference proteome</keyword>
<evidence type="ECO:0000256" key="1">
    <source>
        <dbReference type="SAM" id="MobiDB-lite"/>
    </source>
</evidence>
<dbReference type="Gene3D" id="3.40.1500.10">
    <property type="entry name" value="Coproporphyrinogen III oxidase, aerobic"/>
    <property type="match status" value="1"/>
</dbReference>
<dbReference type="AlphaFoldDB" id="R7Q8N5"/>
<keyword evidence="2" id="KW-0812">Transmembrane</keyword>
<sequence>MSLFIAPAPFPRTRSDPSSTRCIKRPTRATAETPAPPSKAAFSIPKFAQFLYDTQASLCAKLEAIDTRANFCSDPWQLENGNAGITRVLQQGRIFEKAGVNVSVVGGVLSEARASAMRSTGRRCEAGMEYRAAALSFVFHAQSPFVPTLRGDVRVFVTKDQYWGGGGVDLTVFYVNESQISRFHKQLKRMCDDFEPAFYPQFKKQCDEYFYLPSRAEHRGVGGLFYDGVALPEPRLLDFQARLLSESFRSYLPILEENVEIPWTEEQKRWQRIRRGRYLEFNLLNDRGVRFGLAGGRPSRTDAIMISAPPSIDWPYNYVPASGSPEEKTSILLRVQYSVVTALWGSAKEIRHERMTMHPLLRKTQTLWLDERDSTDALDQFQDLSETTESPSQVKLEVLIGTLSKDSVSGPGEKQQNSATEVSDKKRCHAQVCSVKERHTIVYERQRKSERTLQESLEEIPPLPPPQAQPQISYSDVGGARRIPNWSLLATRLIILSALGILAGLSFSLRNTIPLRNLLSELFVWLHVLHFVIIPLLIIASLLIGSTLPDDYMDRDFSDSEDLPPLANGTLWASINAISHTIRVLSQAEIVRLLVLHFFPTLQPVMSWQYSP</sequence>
<dbReference type="GO" id="GO:0005737">
    <property type="term" value="C:cytoplasm"/>
    <property type="evidence" value="ECO:0007669"/>
    <property type="project" value="TreeGrafter"/>
</dbReference>
<dbReference type="OrthoDB" id="15318at2759"/>
<evidence type="ECO:0000256" key="2">
    <source>
        <dbReference type="SAM" id="Phobius"/>
    </source>
</evidence>
<dbReference type="GeneID" id="17321933"/>